<keyword evidence="2" id="KW-1185">Reference proteome</keyword>
<dbReference type="Proteomes" id="UP000263232">
    <property type="component" value="Chromosome"/>
</dbReference>
<dbReference type="EMBL" id="CP023434">
    <property type="protein sequence ID" value="AXY24955.1"/>
    <property type="molecule type" value="Genomic_DNA"/>
</dbReference>
<gene>
    <name evidence="1" type="ORF">CL176_02330</name>
</gene>
<organism evidence="1 2">
    <name type="scientific">Suicoccus acidiformans</name>
    <dbReference type="NCBI Taxonomy" id="2036206"/>
    <lineage>
        <taxon>Bacteria</taxon>
        <taxon>Bacillati</taxon>
        <taxon>Bacillota</taxon>
        <taxon>Bacilli</taxon>
        <taxon>Lactobacillales</taxon>
        <taxon>Aerococcaceae</taxon>
        <taxon>Suicoccus</taxon>
    </lineage>
</organism>
<protein>
    <submittedName>
        <fullName evidence="1">Uncharacterized protein</fullName>
    </submittedName>
</protein>
<reference evidence="1 2" key="1">
    <citation type="submission" date="2017-09" db="EMBL/GenBank/DDBJ databases">
        <title>Complete genome sequence of Oxytococcus suis strain ZY16052.</title>
        <authorList>
            <person name="Li F."/>
        </authorList>
    </citation>
    <scope>NUCLEOTIDE SEQUENCE [LARGE SCALE GENOMIC DNA]</scope>
    <source>
        <strain evidence="1 2">ZY16052</strain>
    </source>
</reference>
<proteinExistence type="predicted"/>
<accession>A0A347WIP8</accession>
<evidence type="ECO:0000313" key="1">
    <source>
        <dbReference type="EMBL" id="AXY24955.1"/>
    </source>
</evidence>
<name>A0A347WIP8_9LACT</name>
<sequence>MDAGTSAPILMLFVLEHINRQSTNKKHIHYIASNTFYKRVKIKNLKQIGVEVIIWNKMMYVVELEIFI</sequence>
<evidence type="ECO:0000313" key="2">
    <source>
        <dbReference type="Proteomes" id="UP000263232"/>
    </source>
</evidence>
<dbReference type="KEGG" id="abae:CL176_02330"/>
<dbReference type="AlphaFoldDB" id="A0A347WIP8"/>